<reference evidence="3 4" key="1">
    <citation type="submission" date="2016-08" db="EMBL/GenBank/DDBJ databases">
        <title>Draft genome of Amylibacter sp. strain 4G11.</title>
        <authorList>
            <person name="Wong S.-K."/>
            <person name="Hamasaki K."/>
            <person name="Yoshizawa S."/>
        </authorList>
    </citation>
    <scope>NUCLEOTIDE SEQUENCE [LARGE SCALE GENOMIC DNA]</scope>
    <source>
        <strain evidence="3 4">4G11</strain>
    </source>
</reference>
<dbReference type="SUPFAM" id="SSF89392">
    <property type="entry name" value="Prokaryotic lipoproteins and lipoprotein localization factors"/>
    <property type="match status" value="1"/>
</dbReference>
<dbReference type="RefSeq" id="WP_240514062.1">
    <property type="nucleotide sequence ID" value="NZ_MDGM01000014.1"/>
</dbReference>
<dbReference type="Pfam" id="PF03548">
    <property type="entry name" value="LolA"/>
    <property type="match status" value="1"/>
</dbReference>
<dbReference type="CDD" id="cd16325">
    <property type="entry name" value="LolA"/>
    <property type="match status" value="1"/>
</dbReference>
<sequence>MKRRIFMASAMAASFVLNAVPASAEKLSLNAISSYLNGLSKAKGQFTQVNPDGSLSKGTFYIKRPGKMRFEYDAPNPSLVVAGSGVVAIYDKKSNTGPQEFPLSKTPLSIILAKQVNLGASGMVSKHSSDGVSTKVTAHDPKRPEIGNIQMVFTDSPTELRQWVVTDQSGKQTTVILGKLDKNVNLPLSLFNVHDITEKLKRKR</sequence>
<evidence type="ECO:0000313" key="3">
    <source>
        <dbReference type="EMBL" id="PIB23073.1"/>
    </source>
</evidence>
<dbReference type="PANTHER" id="PTHR35869">
    <property type="entry name" value="OUTER-MEMBRANE LIPOPROTEIN CARRIER PROTEIN"/>
    <property type="match status" value="1"/>
</dbReference>
<proteinExistence type="predicted"/>
<organism evidence="3 4">
    <name type="scientific">Paramylibacter kogurei</name>
    <dbReference type="NCBI Taxonomy" id="1889778"/>
    <lineage>
        <taxon>Bacteria</taxon>
        <taxon>Pseudomonadati</taxon>
        <taxon>Pseudomonadota</taxon>
        <taxon>Alphaproteobacteria</taxon>
        <taxon>Rhodobacterales</taxon>
        <taxon>Paracoccaceae</taxon>
        <taxon>Paramylibacter</taxon>
    </lineage>
</organism>
<gene>
    <name evidence="3" type="ORF">BFP76_08580</name>
</gene>
<evidence type="ECO:0000313" key="4">
    <source>
        <dbReference type="Proteomes" id="UP000231516"/>
    </source>
</evidence>
<evidence type="ECO:0000256" key="2">
    <source>
        <dbReference type="SAM" id="SignalP"/>
    </source>
</evidence>
<dbReference type="Gene3D" id="2.50.20.10">
    <property type="entry name" value="Lipoprotein localisation LolA/LolB/LppX"/>
    <property type="match status" value="1"/>
</dbReference>
<keyword evidence="1 2" id="KW-0732">Signal</keyword>
<keyword evidence="4" id="KW-1185">Reference proteome</keyword>
<feature type="chain" id="PRO_5013592840" evidence="2">
    <location>
        <begin position="20"/>
        <end position="204"/>
    </location>
</feature>
<dbReference type="Proteomes" id="UP000231516">
    <property type="component" value="Unassembled WGS sequence"/>
</dbReference>
<dbReference type="InterPro" id="IPR029046">
    <property type="entry name" value="LolA/LolB/LppX"/>
</dbReference>
<dbReference type="AlphaFoldDB" id="A0A2G5K230"/>
<dbReference type="EMBL" id="MDGM01000014">
    <property type="protein sequence ID" value="PIB23073.1"/>
    <property type="molecule type" value="Genomic_DNA"/>
</dbReference>
<feature type="signal peptide" evidence="2">
    <location>
        <begin position="1"/>
        <end position="19"/>
    </location>
</feature>
<evidence type="ECO:0000256" key="1">
    <source>
        <dbReference type="ARBA" id="ARBA00022729"/>
    </source>
</evidence>
<accession>A0A2G5K230</accession>
<dbReference type="PANTHER" id="PTHR35869:SF1">
    <property type="entry name" value="OUTER-MEMBRANE LIPOPROTEIN CARRIER PROTEIN"/>
    <property type="match status" value="1"/>
</dbReference>
<comment type="caution">
    <text evidence="3">The sequence shown here is derived from an EMBL/GenBank/DDBJ whole genome shotgun (WGS) entry which is preliminary data.</text>
</comment>
<protein>
    <submittedName>
        <fullName evidence="3">Cell envelope biogenesis protein LolA</fullName>
    </submittedName>
</protein>
<dbReference type="InterPro" id="IPR004564">
    <property type="entry name" value="OM_lipoprot_carrier_LolA-like"/>
</dbReference>
<name>A0A2G5K230_9RHOB</name>